<organism evidence="1">
    <name type="scientific">marine sediment metagenome</name>
    <dbReference type="NCBI Taxonomy" id="412755"/>
    <lineage>
        <taxon>unclassified sequences</taxon>
        <taxon>metagenomes</taxon>
        <taxon>ecological metagenomes</taxon>
    </lineage>
</organism>
<comment type="caution">
    <text evidence="1">The sequence shown here is derived from an EMBL/GenBank/DDBJ whole genome shotgun (WGS) entry which is preliminary data.</text>
</comment>
<dbReference type="EMBL" id="LAZR01008657">
    <property type="protein sequence ID" value="KKM77355.1"/>
    <property type="molecule type" value="Genomic_DNA"/>
</dbReference>
<evidence type="ECO:0000313" key="1">
    <source>
        <dbReference type="EMBL" id="KKM77355.1"/>
    </source>
</evidence>
<protein>
    <recommendedName>
        <fullName evidence="2">FCP1 homology domain-containing protein</fullName>
    </recommendedName>
</protein>
<dbReference type="InterPro" id="IPR023214">
    <property type="entry name" value="HAD_sf"/>
</dbReference>
<dbReference type="AlphaFoldDB" id="A0A0F9MKN9"/>
<name>A0A0F9MKN9_9ZZZZ</name>
<gene>
    <name evidence="1" type="ORF">LCGC14_1370950</name>
</gene>
<evidence type="ECO:0008006" key="2">
    <source>
        <dbReference type="Google" id="ProtNLM"/>
    </source>
</evidence>
<sequence>MRIIELQEQQGPQDYKLFVDLDGVLVDWHRTLRELTGIENLNDLPKKEFWRAVGIAAKKGRKLWYESEKTHDADQLWDYVKGYDPTILTAGATSIKSSYQEKRDWVRDNLGSEWKVIVVDGGREKYKYAAPNHILIDDRSVSVDPWVDAGGIGILHTSAKNTIENLKELGL</sequence>
<proteinExistence type="predicted"/>
<dbReference type="InterPro" id="IPR036412">
    <property type="entry name" value="HAD-like_sf"/>
</dbReference>
<dbReference type="SUPFAM" id="SSF56784">
    <property type="entry name" value="HAD-like"/>
    <property type="match status" value="1"/>
</dbReference>
<accession>A0A0F9MKN9</accession>
<dbReference type="Gene3D" id="3.40.50.1000">
    <property type="entry name" value="HAD superfamily/HAD-like"/>
    <property type="match status" value="1"/>
</dbReference>
<reference evidence="1" key="1">
    <citation type="journal article" date="2015" name="Nature">
        <title>Complex archaea that bridge the gap between prokaryotes and eukaryotes.</title>
        <authorList>
            <person name="Spang A."/>
            <person name="Saw J.H."/>
            <person name="Jorgensen S.L."/>
            <person name="Zaremba-Niedzwiedzka K."/>
            <person name="Martijn J."/>
            <person name="Lind A.E."/>
            <person name="van Eijk R."/>
            <person name="Schleper C."/>
            <person name="Guy L."/>
            <person name="Ettema T.J."/>
        </authorList>
    </citation>
    <scope>NUCLEOTIDE SEQUENCE</scope>
</reference>